<gene>
    <name evidence="2" type="ORF">KIH74_09395</name>
</gene>
<name>A0ABS5TDG5_9ACTN</name>
<sequence>MKLTVIGATGGIGRSILEQAVAAGHDVTAVARDPSRVADGVRTAGVDLGAVSGQAAADLEAAVAGADAVLSGLGARHRSDAGVVAQGTRALIRAMRDAGARRLLVVSAAPVAAFRTPPQPDPGQGAILRHLAYPVLTRVLRGVYVDLGRTEDDLAASGLDWTAVRPPRLTNGPLTGTYRTAVDQSVRAGYTISRPDVAHLMLDLAGRPESAGHAVGCGY</sequence>
<protein>
    <submittedName>
        <fullName evidence="2">NAD(P)H-binding protein</fullName>
    </submittedName>
</protein>
<dbReference type="InterPro" id="IPR051606">
    <property type="entry name" value="Polyketide_Oxido-like"/>
</dbReference>
<dbReference type="InterPro" id="IPR036291">
    <property type="entry name" value="NAD(P)-bd_dom_sf"/>
</dbReference>
<dbReference type="PANTHER" id="PTHR43355:SF2">
    <property type="entry name" value="FLAVIN REDUCTASE (NADPH)"/>
    <property type="match status" value="1"/>
</dbReference>
<dbReference type="EMBL" id="JAHBAY010000003">
    <property type="protein sequence ID" value="MBT0769132.1"/>
    <property type="molecule type" value="Genomic_DNA"/>
</dbReference>
<evidence type="ECO:0000313" key="2">
    <source>
        <dbReference type="EMBL" id="MBT0769132.1"/>
    </source>
</evidence>
<dbReference type="Pfam" id="PF13460">
    <property type="entry name" value="NAD_binding_10"/>
    <property type="match status" value="1"/>
</dbReference>
<dbReference type="SUPFAM" id="SSF51735">
    <property type="entry name" value="NAD(P)-binding Rossmann-fold domains"/>
    <property type="match status" value="1"/>
</dbReference>
<dbReference type="RefSeq" id="WP_214155419.1">
    <property type="nucleotide sequence ID" value="NZ_JAHBAY010000003.1"/>
</dbReference>
<dbReference type="PANTHER" id="PTHR43355">
    <property type="entry name" value="FLAVIN REDUCTASE (NADPH)"/>
    <property type="match status" value="1"/>
</dbReference>
<organism evidence="2 3">
    <name type="scientific">Kineosporia corallincola</name>
    <dbReference type="NCBI Taxonomy" id="2835133"/>
    <lineage>
        <taxon>Bacteria</taxon>
        <taxon>Bacillati</taxon>
        <taxon>Actinomycetota</taxon>
        <taxon>Actinomycetes</taxon>
        <taxon>Kineosporiales</taxon>
        <taxon>Kineosporiaceae</taxon>
        <taxon>Kineosporia</taxon>
    </lineage>
</organism>
<proteinExistence type="predicted"/>
<evidence type="ECO:0000259" key="1">
    <source>
        <dbReference type="Pfam" id="PF13460"/>
    </source>
</evidence>
<dbReference type="Proteomes" id="UP001197247">
    <property type="component" value="Unassembled WGS sequence"/>
</dbReference>
<dbReference type="Gene3D" id="3.40.50.720">
    <property type="entry name" value="NAD(P)-binding Rossmann-like Domain"/>
    <property type="match status" value="1"/>
</dbReference>
<comment type="caution">
    <text evidence="2">The sequence shown here is derived from an EMBL/GenBank/DDBJ whole genome shotgun (WGS) entry which is preliminary data.</text>
</comment>
<reference evidence="2 3" key="1">
    <citation type="submission" date="2021-05" db="EMBL/GenBank/DDBJ databases">
        <title>Kineosporia and Streptomyces sp. nov. two new marine actinobacteria isolated from Coral.</title>
        <authorList>
            <person name="Buangrab K."/>
            <person name="Sutthacheep M."/>
            <person name="Yeemin T."/>
            <person name="Harunari E."/>
            <person name="Igarashi Y."/>
            <person name="Kanchanasin P."/>
            <person name="Tanasupawat S."/>
            <person name="Phongsopitanun W."/>
        </authorList>
    </citation>
    <scope>NUCLEOTIDE SEQUENCE [LARGE SCALE GENOMIC DNA]</scope>
    <source>
        <strain evidence="2 3">J2-2</strain>
    </source>
</reference>
<feature type="domain" description="NAD(P)-binding" evidence="1">
    <location>
        <begin position="7"/>
        <end position="206"/>
    </location>
</feature>
<keyword evidence="3" id="KW-1185">Reference proteome</keyword>
<dbReference type="InterPro" id="IPR016040">
    <property type="entry name" value="NAD(P)-bd_dom"/>
</dbReference>
<accession>A0ABS5TDG5</accession>
<evidence type="ECO:0000313" key="3">
    <source>
        <dbReference type="Proteomes" id="UP001197247"/>
    </source>
</evidence>